<proteinExistence type="predicted"/>
<reference evidence="2 3" key="1">
    <citation type="submission" date="2016-12" db="EMBL/GenBank/DDBJ databases">
        <title>Trade-off between light-utilization and light-protection in marine flavobacteria.</title>
        <authorList>
            <person name="Kumagai Y."/>
            <person name="Yoshizawa S."/>
            <person name="Kogure K."/>
            <person name="Iwasaki W."/>
        </authorList>
    </citation>
    <scope>NUCLEOTIDE SEQUENCE [LARGE SCALE GENOMIC DNA]</scope>
    <source>
        <strain evidence="2 3">KCTC 22729</strain>
    </source>
</reference>
<gene>
    <name evidence="2" type="ORF">BTO13_07240</name>
</gene>
<dbReference type="Proteomes" id="UP000237608">
    <property type="component" value="Unassembled WGS sequence"/>
</dbReference>
<keyword evidence="1" id="KW-0732">Signal</keyword>
<dbReference type="Pfam" id="PF12893">
    <property type="entry name" value="Lumazine_bd_2"/>
    <property type="match status" value="1"/>
</dbReference>
<dbReference type="AlphaFoldDB" id="A0A2S7WCC4"/>
<evidence type="ECO:0000313" key="3">
    <source>
        <dbReference type="Proteomes" id="UP000237608"/>
    </source>
</evidence>
<dbReference type="EMBL" id="MSCL01000001">
    <property type="protein sequence ID" value="PQJ75056.1"/>
    <property type="molecule type" value="Genomic_DNA"/>
</dbReference>
<dbReference type="RefSeq" id="WP_105046197.1">
    <property type="nucleotide sequence ID" value="NZ_CP150662.1"/>
</dbReference>
<comment type="caution">
    <text evidence="2">The sequence shown here is derived from an EMBL/GenBank/DDBJ whole genome shotgun (WGS) entry which is preliminary data.</text>
</comment>
<protein>
    <recommendedName>
        <fullName evidence="4">SnoaL-like domain-containing protein</fullName>
    </recommendedName>
</protein>
<dbReference type="Gene3D" id="3.10.450.50">
    <property type="match status" value="1"/>
</dbReference>
<keyword evidence="3" id="KW-1185">Reference proteome</keyword>
<feature type="chain" id="PRO_5015567220" description="SnoaL-like domain-containing protein" evidence="1">
    <location>
        <begin position="23"/>
        <end position="153"/>
    </location>
</feature>
<name>A0A2S7WCC4_9FLAO</name>
<evidence type="ECO:0000313" key="2">
    <source>
        <dbReference type="EMBL" id="PQJ75056.1"/>
    </source>
</evidence>
<evidence type="ECO:0000256" key="1">
    <source>
        <dbReference type="SAM" id="SignalP"/>
    </source>
</evidence>
<dbReference type="InterPro" id="IPR039437">
    <property type="entry name" value="FrzH/put_lumazine-bd"/>
</dbReference>
<feature type="signal peptide" evidence="1">
    <location>
        <begin position="1"/>
        <end position="22"/>
    </location>
</feature>
<accession>A0A2S7WCC4</accession>
<evidence type="ECO:0008006" key="4">
    <source>
        <dbReference type="Google" id="ProtNLM"/>
    </source>
</evidence>
<dbReference type="OrthoDB" id="8445243at2"/>
<organism evidence="2 3">
    <name type="scientific">Polaribacter gangjinensis</name>
    <dbReference type="NCBI Taxonomy" id="574710"/>
    <lineage>
        <taxon>Bacteria</taxon>
        <taxon>Pseudomonadati</taxon>
        <taxon>Bacteroidota</taxon>
        <taxon>Flavobacteriia</taxon>
        <taxon>Flavobacteriales</taxon>
        <taxon>Flavobacteriaceae</taxon>
    </lineage>
</organism>
<dbReference type="InterPro" id="IPR032710">
    <property type="entry name" value="NTF2-like_dom_sf"/>
</dbReference>
<dbReference type="SUPFAM" id="SSF54427">
    <property type="entry name" value="NTF2-like"/>
    <property type="match status" value="1"/>
</dbReference>
<sequence>MKILLRKIFICCFLFASFSLISQEKDDDLQNIITTIENYYNGYILRDYSLLEKAFDTENGTMKVPILKDEKIIGYQNNFFKHLIQKWSSREKLTEEIIKKCKLTILNIDNVNTQMASAKISMKVEKITYIDILSIQKIEEKWKITNKIFVIDQ</sequence>